<proteinExistence type="predicted"/>
<evidence type="ECO:0000313" key="2">
    <source>
        <dbReference type="Proteomes" id="UP000267606"/>
    </source>
</evidence>
<sequence>MMITEGKKQKRMLPISGDTAGTKDIHCLVASHLKINLAKRNWKKAYNATTVIRQLQMLRLSSQAASTSTND</sequence>
<evidence type="ECO:0000313" key="3">
    <source>
        <dbReference type="WBParaSite" id="OFLC_0000296401-mRNA-1"/>
    </source>
</evidence>
<dbReference type="Proteomes" id="UP000267606">
    <property type="component" value="Unassembled WGS sequence"/>
</dbReference>
<dbReference type="WBParaSite" id="OFLC_0000296401-mRNA-1">
    <property type="protein sequence ID" value="OFLC_0000296401-mRNA-1"/>
    <property type="gene ID" value="OFLC_0000296401"/>
</dbReference>
<dbReference type="EMBL" id="UZAJ01001851">
    <property type="protein sequence ID" value="VDO34823.1"/>
    <property type="molecule type" value="Genomic_DNA"/>
</dbReference>
<reference evidence="1 2" key="2">
    <citation type="submission" date="2018-11" db="EMBL/GenBank/DDBJ databases">
        <authorList>
            <consortium name="Pathogen Informatics"/>
        </authorList>
    </citation>
    <scope>NUCLEOTIDE SEQUENCE [LARGE SCALE GENOMIC DNA]</scope>
</reference>
<evidence type="ECO:0000313" key="1">
    <source>
        <dbReference type="EMBL" id="VDO34823.1"/>
    </source>
</evidence>
<keyword evidence="2" id="KW-1185">Reference proteome</keyword>
<gene>
    <name evidence="1" type="ORF">OFLC_LOCUS2965</name>
</gene>
<dbReference type="AlphaFoldDB" id="A0A183H654"/>
<accession>A0A183H654</accession>
<organism evidence="3">
    <name type="scientific">Onchocerca flexuosa</name>
    <dbReference type="NCBI Taxonomy" id="387005"/>
    <lineage>
        <taxon>Eukaryota</taxon>
        <taxon>Metazoa</taxon>
        <taxon>Ecdysozoa</taxon>
        <taxon>Nematoda</taxon>
        <taxon>Chromadorea</taxon>
        <taxon>Rhabditida</taxon>
        <taxon>Spirurina</taxon>
        <taxon>Spiruromorpha</taxon>
        <taxon>Filarioidea</taxon>
        <taxon>Onchocercidae</taxon>
        <taxon>Onchocerca</taxon>
    </lineage>
</organism>
<protein>
    <submittedName>
        <fullName evidence="3">Transposase</fullName>
    </submittedName>
</protein>
<reference evidence="3" key="1">
    <citation type="submission" date="2016-06" db="UniProtKB">
        <authorList>
            <consortium name="WormBaseParasite"/>
        </authorList>
    </citation>
    <scope>IDENTIFICATION</scope>
</reference>
<dbReference type="STRING" id="387005.A0A183H654"/>
<name>A0A183H654_9BILA</name>